<keyword evidence="1" id="KW-0812">Transmembrane</keyword>
<proteinExistence type="predicted"/>
<gene>
    <name evidence="2" type="ORF">DFR29_103181</name>
</gene>
<evidence type="ECO:0000313" key="3">
    <source>
        <dbReference type="Proteomes" id="UP000295293"/>
    </source>
</evidence>
<dbReference type="OrthoDB" id="7509319at2"/>
<organism evidence="2 3">
    <name type="scientific">Tahibacter aquaticus</name>
    <dbReference type="NCBI Taxonomy" id="520092"/>
    <lineage>
        <taxon>Bacteria</taxon>
        <taxon>Pseudomonadati</taxon>
        <taxon>Pseudomonadota</taxon>
        <taxon>Gammaproteobacteria</taxon>
        <taxon>Lysobacterales</taxon>
        <taxon>Rhodanobacteraceae</taxon>
        <taxon>Tahibacter</taxon>
    </lineage>
</organism>
<evidence type="ECO:0000256" key="1">
    <source>
        <dbReference type="SAM" id="Phobius"/>
    </source>
</evidence>
<keyword evidence="1" id="KW-0472">Membrane</keyword>
<dbReference type="RefSeq" id="WP_133817780.1">
    <property type="nucleotide sequence ID" value="NZ_SNZH01000003.1"/>
</dbReference>
<feature type="transmembrane region" description="Helical" evidence="1">
    <location>
        <begin position="35"/>
        <end position="56"/>
    </location>
</feature>
<keyword evidence="1" id="KW-1133">Transmembrane helix</keyword>
<name>A0A4R6Z4P0_9GAMM</name>
<reference evidence="2 3" key="1">
    <citation type="submission" date="2019-03" db="EMBL/GenBank/DDBJ databases">
        <title>Genomic Encyclopedia of Type Strains, Phase IV (KMG-IV): sequencing the most valuable type-strain genomes for metagenomic binning, comparative biology and taxonomic classification.</title>
        <authorList>
            <person name="Goeker M."/>
        </authorList>
    </citation>
    <scope>NUCLEOTIDE SEQUENCE [LARGE SCALE GENOMIC DNA]</scope>
    <source>
        <strain evidence="2 3">DSM 21667</strain>
    </source>
</reference>
<dbReference type="EMBL" id="SNZH01000003">
    <property type="protein sequence ID" value="TDR46645.1"/>
    <property type="molecule type" value="Genomic_DNA"/>
</dbReference>
<comment type="caution">
    <text evidence="2">The sequence shown here is derived from an EMBL/GenBank/DDBJ whole genome shotgun (WGS) entry which is preliminary data.</text>
</comment>
<dbReference type="AlphaFoldDB" id="A0A4R6Z4P0"/>
<feature type="transmembrane region" description="Helical" evidence="1">
    <location>
        <begin position="62"/>
        <end position="80"/>
    </location>
</feature>
<evidence type="ECO:0000313" key="2">
    <source>
        <dbReference type="EMBL" id="TDR46645.1"/>
    </source>
</evidence>
<keyword evidence="3" id="KW-1185">Reference proteome</keyword>
<feature type="transmembrane region" description="Helical" evidence="1">
    <location>
        <begin position="6"/>
        <end position="28"/>
    </location>
</feature>
<sequence length="87" mass="9295">MWGRAAAGAVPGFFLAAGLVGLVCWCLPGPWQASLVGGLAAFFPLWVGVFCATFLFRTAVAAWSWLSLAAAAALGILWLLQWQQWVL</sequence>
<accession>A0A4R6Z4P0</accession>
<protein>
    <submittedName>
        <fullName evidence="2">Uncharacterized protein</fullName>
    </submittedName>
</protein>
<dbReference type="Proteomes" id="UP000295293">
    <property type="component" value="Unassembled WGS sequence"/>
</dbReference>